<gene>
    <name evidence="1" type="ORF">G5S32_07965</name>
</gene>
<dbReference type="KEGG" id="vzi:G5S32_07965"/>
<name>A0A6G7CIQ5_9VIBR</name>
<dbReference type="EMBL" id="CP049331">
    <property type="protein sequence ID" value="QIH41926.1"/>
    <property type="molecule type" value="Genomic_DNA"/>
</dbReference>
<keyword evidence="2" id="KW-1185">Reference proteome</keyword>
<dbReference type="Proteomes" id="UP000503003">
    <property type="component" value="Chromosome 1"/>
</dbReference>
<evidence type="ECO:0008006" key="3">
    <source>
        <dbReference type="Google" id="ProtNLM"/>
    </source>
</evidence>
<accession>A0A6G7CIQ5</accession>
<proteinExistence type="predicted"/>
<sequence length="60" mass="6779">MKVLIKYTQAGKYRDQEWESLTAREVGDIQAVTPPFAAQLIGQNKACLIKTENDEIVFHA</sequence>
<evidence type="ECO:0000313" key="2">
    <source>
        <dbReference type="Proteomes" id="UP000503003"/>
    </source>
</evidence>
<dbReference type="RefSeq" id="WP_165311505.1">
    <property type="nucleotide sequence ID" value="NZ_CP049331.1"/>
</dbReference>
<organism evidence="1 2">
    <name type="scientific">Vibrio ziniensis</name>
    <dbReference type="NCBI Taxonomy" id="2711221"/>
    <lineage>
        <taxon>Bacteria</taxon>
        <taxon>Pseudomonadati</taxon>
        <taxon>Pseudomonadota</taxon>
        <taxon>Gammaproteobacteria</taxon>
        <taxon>Vibrionales</taxon>
        <taxon>Vibrionaceae</taxon>
        <taxon>Vibrio</taxon>
    </lineage>
</organism>
<reference evidence="1 2" key="1">
    <citation type="submission" date="2020-02" db="EMBL/GenBank/DDBJ databases">
        <title>A complete genome of a marine bacterium Vibrio sp. ZWAL4003 isolated from the mangrove sediment with the ability to degrade polysaccharides.</title>
        <authorList>
            <person name="Wu J."/>
            <person name="Qu W."/>
            <person name="Zeng R."/>
        </authorList>
    </citation>
    <scope>NUCLEOTIDE SEQUENCE [LARGE SCALE GENOMIC DNA]</scope>
    <source>
        <strain evidence="1 2">ZWAL4003</strain>
    </source>
</reference>
<evidence type="ECO:0000313" key="1">
    <source>
        <dbReference type="EMBL" id="QIH41926.1"/>
    </source>
</evidence>
<protein>
    <recommendedName>
        <fullName evidence="3">C factor cell-cell signaling protein</fullName>
    </recommendedName>
</protein>
<dbReference type="AlphaFoldDB" id="A0A6G7CIQ5"/>